<evidence type="ECO:0000313" key="2">
    <source>
        <dbReference type="Proteomes" id="UP000324974"/>
    </source>
</evidence>
<proteinExistence type="predicted"/>
<dbReference type="KEGG" id="lrs:PX52LOC_04861"/>
<accession>A0A5C1AGA0</accession>
<sequence>MNTANFITMTALGSVYGINAQDVGRKLKALGLRTDDGRPSHRALDEGFVQEKLLEFGGSHWLWNEQKACGVLDGAGNRRGGDKGEEIVDGCILIRGG</sequence>
<dbReference type="AlphaFoldDB" id="A0A5C1AGA0"/>
<protein>
    <submittedName>
        <fullName evidence="1">Uncharacterized protein</fullName>
    </submittedName>
</protein>
<dbReference type="RefSeq" id="WP_149112408.1">
    <property type="nucleotide sequence ID" value="NZ_CP042425.1"/>
</dbReference>
<keyword evidence="2" id="KW-1185">Reference proteome</keyword>
<gene>
    <name evidence="1" type="ORF">PX52LOC_04861</name>
</gene>
<dbReference type="OrthoDB" id="285669at2"/>
<dbReference type="EMBL" id="CP042425">
    <property type="protein sequence ID" value="QEL17850.1"/>
    <property type="molecule type" value="Genomic_DNA"/>
</dbReference>
<organism evidence="1 2">
    <name type="scientific">Limnoglobus roseus</name>
    <dbReference type="NCBI Taxonomy" id="2598579"/>
    <lineage>
        <taxon>Bacteria</taxon>
        <taxon>Pseudomonadati</taxon>
        <taxon>Planctomycetota</taxon>
        <taxon>Planctomycetia</taxon>
        <taxon>Gemmatales</taxon>
        <taxon>Gemmataceae</taxon>
        <taxon>Limnoglobus</taxon>
    </lineage>
</organism>
<reference evidence="2" key="1">
    <citation type="submission" date="2019-08" db="EMBL/GenBank/DDBJ databases">
        <title>Limnoglobus roseus gen. nov., sp. nov., a novel freshwater planctomycete with a giant genome from the family Gemmataceae.</title>
        <authorList>
            <person name="Kulichevskaya I.S."/>
            <person name="Naumoff D.G."/>
            <person name="Miroshnikov K."/>
            <person name="Ivanova A."/>
            <person name="Philippov D.A."/>
            <person name="Hakobyan A."/>
            <person name="Rijpstra I.C."/>
            <person name="Sinninghe Damste J.S."/>
            <person name="Liesack W."/>
            <person name="Dedysh S.N."/>
        </authorList>
    </citation>
    <scope>NUCLEOTIDE SEQUENCE [LARGE SCALE GENOMIC DNA]</scope>
    <source>
        <strain evidence="2">PX52</strain>
    </source>
</reference>
<name>A0A5C1AGA0_9BACT</name>
<dbReference type="Proteomes" id="UP000324974">
    <property type="component" value="Chromosome"/>
</dbReference>
<evidence type="ECO:0000313" key="1">
    <source>
        <dbReference type="EMBL" id="QEL17850.1"/>
    </source>
</evidence>